<dbReference type="SUPFAM" id="SSF57667">
    <property type="entry name" value="beta-beta-alpha zinc fingers"/>
    <property type="match status" value="1"/>
</dbReference>
<reference evidence="10" key="1">
    <citation type="journal article" date="2023" name="G3 (Bethesda)">
        <title>Whole genome assemblies of Zophobas morio and Tenebrio molitor.</title>
        <authorList>
            <person name="Kaur S."/>
            <person name="Stinson S.A."/>
            <person name="diCenzo G.C."/>
        </authorList>
    </citation>
    <scope>NUCLEOTIDE SEQUENCE</scope>
    <source>
        <strain evidence="10">QUZm001</strain>
    </source>
</reference>
<comment type="caution">
    <text evidence="10">The sequence shown here is derived from an EMBL/GenBank/DDBJ whole genome shotgun (WGS) entry which is preliminary data.</text>
</comment>
<keyword evidence="3" id="KW-0677">Repeat</keyword>
<keyword evidence="5" id="KW-0862">Zinc</keyword>
<name>A0AA38I818_9CUCU</name>
<gene>
    <name evidence="10" type="ORF">Zmor_016602</name>
</gene>
<dbReference type="AlphaFoldDB" id="A0AA38I818"/>
<dbReference type="PROSITE" id="PS00028">
    <property type="entry name" value="ZINC_FINGER_C2H2_1"/>
    <property type="match status" value="1"/>
</dbReference>
<dbReference type="InterPro" id="IPR013087">
    <property type="entry name" value="Znf_C2H2_type"/>
</dbReference>
<dbReference type="PANTHER" id="PTHR24392">
    <property type="entry name" value="ZINC FINGER PROTEIN"/>
    <property type="match status" value="1"/>
</dbReference>
<evidence type="ECO:0000256" key="3">
    <source>
        <dbReference type="ARBA" id="ARBA00022737"/>
    </source>
</evidence>
<keyword evidence="6" id="KW-0238">DNA-binding</keyword>
<evidence type="ECO:0000256" key="8">
    <source>
        <dbReference type="PROSITE-ProRule" id="PRU00042"/>
    </source>
</evidence>
<dbReference type="Gene3D" id="3.30.160.60">
    <property type="entry name" value="Classic Zinc Finger"/>
    <property type="match status" value="2"/>
</dbReference>
<evidence type="ECO:0000256" key="5">
    <source>
        <dbReference type="ARBA" id="ARBA00022833"/>
    </source>
</evidence>
<dbReference type="InterPro" id="IPR036236">
    <property type="entry name" value="Znf_C2H2_sf"/>
</dbReference>
<keyword evidence="11" id="KW-1185">Reference proteome</keyword>
<evidence type="ECO:0000313" key="11">
    <source>
        <dbReference type="Proteomes" id="UP001168821"/>
    </source>
</evidence>
<dbReference type="EMBL" id="JALNTZ010000005">
    <property type="protein sequence ID" value="KAJ3650509.1"/>
    <property type="molecule type" value="Genomic_DNA"/>
</dbReference>
<feature type="domain" description="C2H2-type" evidence="9">
    <location>
        <begin position="207"/>
        <end position="235"/>
    </location>
</feature>
<sequence>MPFLEYSKALTKSSSKEVHKCGLCHYFTTSYFLMVNHIQRHKSPQIFTCEKATVESYYCKDCNYQTTVTLLFRLHVRKHHSIKKARQENSPQYSVRKYICGNCPFESHFSMTWSQHTFSCHNKPKQTKTTKQTQEIAKHLNEGIDWYNCEKCVFRTKLFNSFKGHCKVMHSLEMAKKPYVCEQCPFKSRYKSLLDSHVISRHMNKCYKCQYCSHVVKTHIDLMIHTREVHLHKKVTGSRQLLCGRNPHKLKHINLL</sequence>
<dbReference type="GO" id="GO:0005634">
    <property type="term" value="C:nucleus"/>
    <property type="evidence" value="ECO:0007669"/>
    <property type="project" value="UniProtKB-SubCell"/>
</dbReference>
<keyword evidence="7" id="KW-0539">Nucleus</keyword>
<organism evidence="10 11">
    <name type="scientific">Zophobas morio</name>
    <dbReference type="NCBI Taxonomy" id="2755281"/>
    <lineage>
        <taxon>Eukaryota</taxon>
        <taxon>Metazoa</taxon>
        <taxon>Ecdysozoa</taxon>
        <taxon>Arthropoda</taxon>
        <taxon>Hexapoda</taxon>
        <taxon>Insecta</taxon>
        <taxon>Pterygota</taxon>
        <taxon>Neoptera</taxon>
        <taxon>Endopterygota</taxon>
        <taxon>Coleoptera</taxon>
        <taxon>Polyphaga</taxon>
        <taxon>Cucujiformia</taxon>
        <taxon>Tenebrionidae</taxon>
        <taxon>Zophobas</taxon>
    </lineage>
</organism>
<protein>
    <recommendedName>
        <fullName evidence="9">C2H2-type domain-containing protein</fullName>
    </recommendedName>
</protein>
<evidence type="ECO:0000259" key="9">
    <source>
        <dbReference type="PROSITE" id="PS50157"/>
    </source>
</evidence>
<evidence type="ECO:0000256" key="4">
    <source>
        <dbReference type="ARBA" id="ARBA00022771"/>
    </source>
</evidence>
<dbReference type="SMART" id="SM00355">
    <property type="entry name" value="ZnF_C2H2"/>
    <property type="match status" value="6"/>
</dbReference>
<keyword evidence="2" id="KW-0479">Metal-binding</keyword>
<evidence type="ECO:0000256" key="7">
    <source>
        <dbReference type="ARBA" id="ARBA00023242"/>
    </source>
</evidence>
<evidence type="ECO:0000256" key="2">
    <source>
        <dbReference type="ARBA" id="ARBA00022723"/>
    </source>
</evidence>
<proteinExistence type="predicted"/>
<dbReference type="PROSITE" id="PS50157">
    <property type="entry name" value="ZINC_FINGER_C2H2_2"/>
    <property type="match status" value="1"/>
</dbReference>
<comment type="subcellular location">
    <subcellularLocation>
        <location evidence="1">Nucleus</location>
    </subcellularLocation>
</comment>
<evidence type="ECO:0000256" key="6">
    <source>
        <dbReference type="ARBA" id="ARBA00023125"/>
    </source>
</evidence>
<dbReference type="GO" id="GO:0003677">
    <property type="term" value="F:DNA binding"/>
    <property type="evidence" value="ECO:0007669"/>
    <property type="project" value="UniProtKB-KW"/>
</dbReference>
<dbReference type="Proteomes" id="UP001168821">
    <property type="component" value="Unassembled WGS sequence"/>
</dbReference>
<evidence type="ECO:0000256" key="1">
    <source>
        <dbReference type="ARBA" id="ARBA00004123"/>
    </source>
</evidence>
<evidence type="ECO:0000313" key="10">
    <source>
        <dbReference type="EMBL" id="KAJ3650509.1"/>
    </source>
</evidence>
<dbReference type="GO" id="GO:0008270">
    <property type="term" value="F:zinc ion binding"/>
    <property type="evidence" value="ECO:0007669"/>
    <property type="project" value="UniProtKB-KW"/>
</dbReference>
<keyword evidence="4 8" id="KW-0863">Zinc-finger</keyword>
<accession>A0AA38I818</accession>